<dbReference type="EMBL" id="LAZR01002353">
    <property type="protein sequence ID" value="KKN31146.1"/>
    <property type="molecule type" value="Genomic_DNA"/>
</dbReference>
<accession>A0A0F9S1X9</accession>
<sequence>MILATLGKLSVAQAITEADPVSDNIIQIPASDYIAMADAWWVVTTIVVAATVGTIKIELRMATSAALTSYVQVACVDIAAITDKRVATKNRHIVALNLGKTLVQMLDDDGSTYPFIGIQYTLSASTTITVDAAISPTEPWSEYHKMVTESPVGVPAIASAGSGLEV</sequence>
<gene>
    <name evidence="1" type="ORF">LCGC14_0826910</name>
</gene>
<comment type="caution">
    <text evidence="1">The sequence shown here is derived from an EMBL/GenBank/DDBJ whole genome shotgun (WGS) entry which is preliminary data.</text>
</comment>
<name>A0A0F9S1X9_9ZZZZ</name>
<dbReference type="Gene3D" id="2.60.120.1110">
    <property type="match status" value="1"/>
</dbReference>
<proteinExistence type="predicted"/>
<protein>
    <submittedName>
        <fullName evidence="1">Uncharacterized protein</fullName>
    </submittedName>
</protein>
<reference evidence="1" key="1">
    <citation type="journal article" date="2015" name="Nature">
        <title>Complex archaea that bridge the gap between prokaryotes and eukaryotes.</title>
        <authorList>
            <person name="Spang A."/>
            <person name="Saw J.H."/>
            <person name="Jorgensen S.L."/>
            <person name="Zaremba-Niedzwiedzka K."/>
            <person name="Martijn J."/>
            <person name="Lind A.E."/>
            <person name="van Eijk R."/>
            <person name="Schleper C."/>
            <person name="Guy L."/>
            <person name="Ettema T.J."/>
        </authorList>
    </citation>
    <scope>NUCLEOTIDE SEQUENCE</scope>
</reference>
<evidence type="ECO:0000313" key="1">
    <source>
        <dbReference type="EMBL" id="KKN31146.1"/>
    </source>
</evidence>
<dbReference type="AlphaFoldDB" id="A0A0F9S1X9"/>
<organism evidence="1">
    <name type="scientific">marine sediment metagenome</name>
    <dbReference type="NCBI Taxonomy" id="412755"/>
    <lineage>
        <taxon>unclassified sequences</taxon>
        <taxon>metagenomes</taxon>
        <taxon>ecological metagenomes</taxon>
    </lineage>
</organism>